<dbReference type="ProteomicsDB" id="324347"/>
<protein>
    <submittedName>
        <fullName evidence="2">Glutathione S-transferase, mu 5</fullName>
    </submittedName>
</protein>
<dbReference type="SUPFAM" id="SSF52833">
    <property type="entry name" value="Thioredoxin-like"/>
    <property type="match status" value="1"/>
</dbReference>
<evidence type="ECO:0007829" key="6">
    <source>
        <dbReference type="ProteomicsDB" id="E9Q5L9"/>
    </source>
</evidence>
<name>E9Q5L9_MOUSE</name>
<dbReference type="InterPro" id="IPR036249">
    <property type="entry name" value="Thioredoxin-like_sf"/>
</dbReference>
<dbReference type="VEuPathDB" id="HostDB:ENSMUSG00000004032"/>
<keyword evidence="4" id="KW-1185">Reference proteome</keyword>
<dbReference type="MGI" id="MGI:1309466">
    <property type="gene designation" value="Gstm5"/>
</dbReference>
<dbReference type="jPOST" id="E9Q5L9"/>
<organism evidence="2 4">
    <name type="scientific">Mus musculus</name>
    <name type="common">Mouse</name>
    <dbReference type="NCBI Taxonomy" id="10090"/>
    <lineage>
        <taxon>Eukaryota</taxon>
        <taxon>Metazoa</taxon>
        <taxon>Chordata</taxon>
        <taxon>Craniata</taxon>
        <taxon>Vertebrata</taxon>
        <taxon>Euteleostomi</taxon>
        <taxon>Mammalia</taxon>
        <taxon>Eutheria</taxon>
        <taxon>Euarchontoglires</taxon>
        <taxon>Glires</taxon>
        <taxon>Rodentia</taxon>
        <taxon>Myomorpha</taxon>
        <taxon>Muroidea</taxon>
        <taxon>Muridae</taxon>
        <taxon>Murinae</taxon>
        <taxon>Mus</taxon>
        <taxon>Mus</taxon>
    </lineage>
</organism>
<dbReference type="HOGENOM" id="CLU_2775299_0_0_1"/>
<proteinExistence type="evidence at protein level"/>
<dbReference type="InterPro" id="IPR004045">
    <property type="entry name" value="Glutathione_S-Trfase_N"/>
</dbReference>
<reference evidence="2 4" key="1">
    <citation type="journal article" date="2009" name="PLoS Biol.">
        <title>Lineage-specific biology revealed by a finished genome assembly of the mouse.</title>
        <authorList>
            <consortium name="Mouse Genome Sequencing Consortium"/>
            <person name="Church D.M."/>
            <person name="Goodstadt L."/>
            <person name="Hillier L.W."/>
            <person name="Zody M.C."/>
            <person name="Goldstein S."/>
            <person name="She X."/>
            <person name="Bult C.J."/>
            <person name="Agarwala R."/>
            <person name="Cherry J.L."/>
            <person name="DiCuccio M."/>
            <person name="Hlavina W."/>
            <person name="Kapustin Y."/>
            <person name="Meric P."/>
            <person name="Maglott D."/>
            <person name="Birtle Z."/>
            <person name="Marques A.C."/>
            <person name="Graves T."/>
            <person name="Zhou S."/>
            <person name="Teague B."/>
            <person name="Potamousis K."/>
            <person name="Churas C."/>
            <person name="Place M."/>
            <person name="Herschleb J."/>
            <person name="Runnheim R."/>
            <person name="Forrest D."/>
            <person name="Amos-Landgraf J."/>
            <person name="Schwartz D.C."/>
            <person name="Cheng Z."/>
            <person name="Lindblad-Toh K."/>
            <person name="Eichler E.E."/>
            <person name="Ponting C.P."/>
        </authorList>
    </citation>
    <scope>NUCLEOTIDE SEQUENCE [LARGE SCALE GENOMIC DNA]</scope>
    <source>
        <strain evidence="2 4">C57BL/6J</strain>
    </source>
</reference>
<dbReference type="Antibodypedia" id="33773">
    <property type="antibodies" value="224 antibodies from 31 providers"/>
</dbReference>
<dbReference type="ExpressionAtlas" id="E9Q5L9">
    <property type="expression patterns" value="baseline and differential"/>
</dbReference>
<reference evidence="7" key="2">
    <citation type="journal article" date="2010" name="Cell">
        <title>A tissue-specific atlas of mouse protein phosphorylation and expression.</title>
        <authorList>
            <person name="Huttlin E.L."/>
            <person name="Jedrychowski M.P."/>
            <person name="Elias J.E."/>
            <person name="Goswami T."/>
            <person name="Rad R."/>
            <person name="Beausoleil S.A."/>
            <person name="Villen J."/>
            <person name="Haas W."/>
            <person name="Sowa M.E."/>
            <person name="Gygi S.P."/>
        </authorList>
    </citation>
    <scope>IDENTIFICATION BY MASS SPECTROMETRY [LARGE SCALE ANALYSIS]</scope>
</reference>
<dbReference type="Ensembl" id="ENSMUST00000170058.8">
    <property type="protein sequence ID" value="ENSMUSP00000125913.2"/>
    <property type="gene ID" value="ENSMUSG00000004032.11"/>
</dbReference>
<reference evidence="2" key="5">
    <citation type="submission" date="2025-09" db="UniProtKB">
        <authorList>
            <consortium name="Ensembl"/>
        </authorList>
    </citation>
    <scope>IDENTIFICATION</scope>
    <source>
        <strain evidence="2">C57BL/6J</strain>
    </source>
</reference>
<dbReference type="Gene3D" id="3.40.30.10">
    <property type="entry name" value="Glutaredoxin"/>
    <property type="match status" value="1"/>
</dbReference>
<dbReference type="SMR" id="E9Q5L9"/>
<sequence length="69" mass="8195">MSSKSMVLGYWDIRGLAHAIRMLLEFTDTSYEEKRYICGEGNECLWVRYSCFLPRGLYHTKMVWDPLLL</sequence>
<dbReference type="AlphaFoldDB" id="E9Q5L9"/>
<gene>
    <name evidence="2 3" type="primary">Gstm5</name>
</gene>
<dbReference type="PeptideAtlas" id="E9Q5L9"/>
<dbReference type="AGR" id="MGI:1309466"/>
<evidence type="ECO:0000313" key="3">
    <source>
        <dbReference type="MGI" id="MGI:1309466"/>
    </source>
</evidence>
<dbReference type="Bgee" id="ENSMUSG00000004032">
    <property type="expression patterns" value="Expressed in seminiferous tubule of testis and 293 other cell types or tissues"/>
</dbReference>
<dbReference type="PROSITE" id="PS50404">
    <property type="entry name" value="GST_NTER"/>
    <property type="match status" value="1"/>
</dbReference>
<evidence type="ECO:0007829" key="5">
    <source>
        <dbReference type="PeptideAtlas" id="E9Q5L9"/>
    </source>
</evidence>
<evidence type="ECO:0000313" key="2">
    <source>
        <dbReference type="Ensembl" id="ENSMUSP00000125913.2"/>
    </source>
</evidence>
<evidence type="ECO:0000313" key="4">
    <source>
        <dbReference type="Proteomes" id="UP000000589"/>
    </source>
</evidence>
<accession>E9Q5L9</accession>
<feature type="domain" description="GST N-terminal" evidence="1">
    <location>
        <begin position="4"/>
        <end position="69"/>
    </location>
</feature>
<dbReference type="Proteomes" id="UP000000589">
    <property type="component" value="Chromosome 3"/>
</dbReference>
<evidence type="ECO:0007829" key="7">
    <source>
        <dbReference type="PubMed" id="21183079"/>
    </source>
</evidence>
<evidence type="ECO:0000259" key="1">
    <source>
        <dbReference type="PROSITE" id="PS50404"/>
    </source>
</evidence>
<dbReference type="Pfam" id="PF02798">
    <property type="entry name" value="GST_N"/>
    <property type="match status" value="1"/>
</dbReference>
<dbReference type="GeneTree" id="ENSGT00940000157663"/>
<reference evidence="2" key="4">
    <citation type="submission" date="2025-08" db="UniProtKB">
        <authorList>
            <consortium name="Ensembl"/>
        </authorList>
    </citation>
    <scope>IDENTIFICATION</scope>
    <source>
        <strain evidence="2">C57BL/6J</strain>
    </source>
</reference>
<dbReference type="OrthoDB" id="4951845at2759"/>
<reference evidence="2 4" key="3">
    <citation type="journal article" date="2011" name="PLoS Biol.">
        <title>Modernizing reference genome assemblies.</title>
        <authorList>
            <person name="Church D.M."/>
            <person name="Schneider V.A."/>
            <person name="Graves T."/>
            <person name="Auger K."/>
            <person name="Cunningham F."/>
            <person name="Bouk N."/>
            <person name="Chen H.C."/>
            <person name="Agarwala R."/>
            <person name="McLaren W.M."/>
            <person name="Ritchie G.R."/>
            <person name="Albracht D."/>
            <person name="Kremitzki M."/>
            <person name="Rock S."/>
            <person name="Kotkiewicz H."/>
            <person name="Kremitzki C."/>
            <person name="Wollam A."/>
            <person name="Trani L."/>
            <person name="Fulton L."/>
            <person name="Fulton R."/>
            <person name="Matthews L."/>
            <person name="Whitehead S."/>
            <person name="Chow W."/>
            <person name="Torrance J."/>
            <person name="Dunn M."/>
            <person name="Harden G."/>
            <person name="Threadgold G."/>
            <person name="Wood J."/>
            <person name="Collins J."/>
            <person name="Heath P."/>
            <person name="Griffiths G."/>
            <person name="Pelan S."/>
            <person name="Grafham D."/>
            <person name="Eichler E.E."/>
            <person name="Weinstock G."/>
            <person name="Mardis E.R."/>
            <person name="Wilson R.K."/>
            <person name="Howe K."/>
            <person name="Flicek P."/>
            <person name="Hubbard T."/>
        </authorList>
    </citation>
    <scope>NUCLEOTIDE SEQUENCE [LARGE SCALE GENOMIC DNA]</scope>
    <source>
        <strain evidence="2 4">C57BL/6J</strain>
    </source>
</reference>
<keyword evidence="5 6" id="KW-1267">Proteomics identification</keyword>